<dbReference type="Pfam" id="PF07977">
    <property type="entry name" value="FabA"/>
    <property type="match status" value="1"/>
</dbReference>
<dbReference type="CDD" id="cd01288">
    <property type="entry name" value="FabZ"/>
    <property type="match status" value="1"/>
</dbReference>
<evidence type="ECO:0000256" key="6">
    <source>
        <dbReference type="ARBA" id="ARBA00022516"/>
    </source>
</evidence>
<proteinExistence type="inferred from homology"/>
<evidence type="ECO:0000256" key="5">
    <source>
        <dbReference type="ARBA" id="ARBA00022490"/>
    </source>
</evidence>
<evidence type="ECO:0000256" key="3">
    <source>
        <dbReference type="ARBA" id="ARBA00009174"/>
    </source>
</evidence>
<sequence length="148" mass="16386">MILINEINEKIKQRPPFQMIDRVLEINPNESALGIKCVSVNEPYFMGHFPGSPIMPGVLIIESCAQLCSLVFEASGTDTDNIYVLLKVDGFKFIKAVIPGDVLNISVTKTKVLGPITTFDCKVMVDGNIYSKGTLSFTKVPKDTIYQR</sequence>
<evidence type="ECO:0000256" key="9">
    <source>
        <dbReference type="ARBA" id="ARBA00023239"/>
    </source>
</evidence>
<evidence type="ECO:0000256" key="2">
    <source>
        <dbReference type="ARBA" id="ARBA00004496"/>
    </source>
</evidence>
<dbReference type="GO" id="GO:0005737">
    <property type="term" value="C:cytoplasm"/>
    <property type="evidence" value="ECO:0007669"/>
    <property type="project" value="UniProtKB-SubCell"/>
</dbReference>
<dbReference type="GO" id="GO:0019171">
    <property type="term" value="F:(3R)-hydroxyacyl-[acyl-carrier-protein] dehydratase activity"/>
    <property type="evidence" value="ECO:0007669"/>
    <property type="project" value="UniProtKB-EC"/>
</dbReference>
<dbReference type="NCBIfam" id="NF000582">
    <property type="entry name" value="PRK00006.1"/>
    <property type="match status" value="1"/>
</dbReference>
<evidence type="ECO:0000256" key="10">
    <source>
        <dbReference type="ARBA" id="ARBA00025049"/>
    </source>
</evidence>
<dbReference type="OrthoDB" id="9772788at2"/>
<comment type="function">
    <text evidence="10">Involved in unsaturated fatty acids biosynthesis. Catalyzes the dehydration of short chain beta-hydroxyacyl-ACPs and long chain saturated and unsaturated beta-hydroxyacyl-ACPs.</text>
</comment>
<evidence type="ECO:0000313" key="11">
    <source>
        <dbReference type="EMBL" id="RIA64958.1"/>
    </source>
</evidence>
<dbReference type="Proteomes" id="UP000266506">
    <property type="component" value="Unassembled WGS sequence"/>
</dbReference>
<organism evidence="11 12">
    <name type="scientific">Anaeroplasma bactoclasticum</name>
    <dbReference type="NCBI Taxonomy" id="2088"/>
    <lineage>
        <taxon>Bacteria</taxon>
        <taxon>Bacillati</taxon>
        <taxon>Mycoplasmatota</taxon>
        <taxon>Mollicutes</taxon>
        <taxon>Anaeroplasmatales</taxon>
        <taxon>Anaeroplasmataceae</taxon>
        <taxon>Anaeroplasma</taxon>
    </lineage>
</organism>
<dbReference type="InParanoid" id="A0A397QV82"/>
<name>A0A397QV82_9MOLU</name>
<comment type="catalytic activity">
    <reaction evidence="1">
        <text>a (3R)-hydroxyacyl-[ACP] = a (2E)-enoyl-[ACP] + H2O</text>
        <dbReference type="Rhea" id="RHEA:13097"/>
        <dbReference type="Rhea" id="RHEA-COMP:9925"/>
        <dbReference type="Rhea" id="RHEA-COMP:9945"/>
        <dbReference type="ChEBI" id="CHEBI:15377"/>
        <dbReference type="ChEBI" id="CHEBI:78784"/>
        <dbReference type="ChEBI" id="CHEBI:78827"/>
        <dbReference type="EC" id="4.2.1.59"/>
    </reaction>
</comment>
<keyword evidence="9" id="KW-0456">Lyase</keyword>
<evidence type="ECO:0000256" key="7">
    <source>
        <dbReference type="ARBA" id="ARBA00022556"/>
    </source>
</evidence>
<comment type="caution">
    <text evidence="11">The sequence shown here is derived from an EMBL/GenBank/DDBJ whole genome shotgun (WGS) entry which is preliminary data.</text>
</comment>
<evidence type="ECO:0000313" key="12">
    <source>
        <dbReference type="Proteomes" id="UP000266506"/>
    </source>
</evidence>
<dbReference type="FunFam" id="3.10.129.10:FF:000001">
    <property type="entry name" value="3-hydroxyacyl-[acyl-carrier-protein] dehydratase FabZ"/>
    <property type="match status" value="1"/>
</dbReference>
<keyword evidence="8" id="KW-0443">Lipid metabolism</keyword>
<dbReference type="Gene3D" id="3.10.129.10">
    <property type="entry name" value="Hotdog Thioesterase"/>
    <property type="match status" value="1"/>
</dbReference>
<keyword evidence="5" id="KW-0963">Cytoplasm</keyword>
<keyword evidence="6" id="KW-0444">Lipid biosynthesis</keyword>
<keyword evidence="7" id="KW-0441">Lipid A biosynthesis</keyword>
<comment type="subcellular location">
    <subcellularLocation>
        <location evidence="2">Cytoplasm</location>
    </subcellularLocation>
</comment>
<reference evidence="11 12" key="1">
    <citation type="submission" date="2018-08" db="EMBL/GenBank/DDBJ databases">
        <title>Genomic Encyclopedia of Archaeal and Bacterial Type Strains, Phase II (KMG-II): from individual species to whole genera.</title>
        <authorList>
            <person name="Goeker M."/>
        </authorList>
    </citation>
    <scope>NUCLEOTIDE SEQUENCE [LARGE SCALE GENOMIC DNA]</scope>
    <source>
        <strain evidence="11 12">ATCC 27112</strain>
    </source>
</reference>
<comment type="similarity">
    <text evidence="3">Belongs to the thioester dehydratase family. FabZ subfamily.</text>
</comment>
<dbReference type="PANTHER" id="PTHR30272:SF1">
    <property type="entry name" value="3-HYDROXYACYL-[ACYL-CARRIER-PROTEIN] DEHYDRATASE"/>
    <property type="match status" value="1"/>
</dbReference>
<protein>
    <recommendedName>
        <fullName evidence="4">3-hydroxyacyl-[acyl-carrier-protein] dehydratase</fullName>
        <ecNumber evidence="4">4.2.1.59</ecNumber>
    </recommendedName>
</protein>
<dbReference type="RefSeq" id="WP_119016817.1">
    <property type="nucleotide sequence ID" value="NZ_QXEV01000028.1"/>
</dbReference>
<dbReference type="InterPro" id="IPR029069">
    <property type="entry name" value="HotDog_dom_sf"/>
</dbReference>
<dbReference type="AlphaFoldDB" id="A0A397QV82"/>
<evidence type="ECO:0000256" key="8">
    <source>
        <dbReference type="ARBA" id="ARBA00023098"/>
    </source>
</evidence>
<dbReference type="GO" id="GO:0016020">
    <property type="term" value="C:membrane"/>
    <property type="evidence" value="ECO:0007669"/>
    <property type="project" value="GOC"/>
</dbReference>
<dbReference type="InterPro" id="IPR013114">
    <property type="entry name" value="FabA_FabZ"/>
</dbReference>
<gene>
    <name evidence="11" type="ORF">EI71_01738</name>
</gene>
<accession>A0A397QV82</accession>
<dbReference type="EMBL" id="QXEV01000028">
    <property type="protein sequence ID" value="RIA64958.1"/>
    <property type="molecule type" value="Genomic_DNA"/>
</dbReference>
<dbReference type="GO" id="GO:0009245">
    <property type="term" value="P:lipid A biosynthetic process"/>
    <property type="evidence" value="ECO:0007669"/>
    <property type="project" value="UniProtKB-KW"/>
</dbReference>
<dbReference type="EC" id="4.2.1.59" evidence="4"/>
<dbReference type="SUPFAM" id="SSF54637">
    <property type="entry name" value="Thioesterase/thiol ester dehydrase-isomerase"/>
    <property type="match status" value="1"/>
</dbReference>
<keyword evidence="12" id="KW-1185">Reference proteome</keyword>
<evidence type="ECO:0000256" key="1">
    <source>
        <dbReference type="ARBA" id="ARBA00001055"/>
    </source>
</evidence>
<evidence type="ECO:0000256" key="4">
    <source>
        <dbReference type="ARBA" id="ARBA00013167"/>
    </source>
</evidence>
<dbReference type="PANTHER" id="PTHR30272">
    <property type="entry name" value="3-HYDROXYACYL-[ACYL-CARRIER-PROTEIN] DEHYDRATASE"/>
    <property type="match status" value="1"/>
</dbReference>